<comment type="caution">
    <text evidence="6">The sequence shown here is derived from an EMBL/GenBank/DDBJ whole genome shotgun (WGS) entry which is preliminary data.</text>
</comment>
<dbReference type="InterPro" id="IPR036271">
    <property type="entry name" value="Tet_transcr_reg_TetR-rel_C_sf"/>
</dbReference>
<accession>A0A3S2WU26</accession>
<name>A0A3S2WU26_9BURK</name>
<dbReference type="PANTHER" id="PTHR47506:SF3">
    <property type="entry name" value="HTH-TYPE TRANSCRIPTIONAL REGULATOR LMRA"/>
    <property type="match status" value="1"/>
</dbReference>
<organism evidence="6 7">
    <name type="scientific">Rubrivivax albus</name>
    <dbReference type="NCBI Taxonomy" id="2499835"/>
    <lineage>
        <taxon>Bacteria</taxon>
        <taxon>Pseudomonadati</taxon>
        <taxon>Pseudomonadota</taxon>
        <taxon>Betaproteobacteria</taxon>
        <taxon>Burkholderiales</taxon>
        <taxon>Sphaerotilaceae</taxon>
        <taxon>Rubrivivax</taxon>
    </lineage>
</organism>
<dbReference type="EMBL" id="SACT01000004">
    <property type="protein sequence ID" value="RVT50926.1"/>
    <property type="molecule type" value="Genomic_DNA"/>
</dbReference>
<dbReference type="SUPFAM" id="SSF48498">
    <property type="entry name" value="Tetracyclin repressor-like, C-terminal domain"/>
    <property type="match status" value="1"/>
</dbReference>
<feature type="domain" description="HTH tetR-type" evidence="5">
    <location>
        <begin position="13"/>
        <end position="73"/>
    </location>
</feature>
<keyword evidence="2 4" id="KW-0238">DNA-binding</keyword>
<proteinExistence type="predicted"/>
<dbReference type="InterPro" id="IPR054156">
    <property type="entry name" value="YxaF_TetR_C"/>
</dbReference>
<dbReference type="Pfam" id="PF00440">
    <property type="entry name" value="TetR_N"/>
    <property type="match status" value="1"/>
</dbReference>
<dbReference type="Gene3D" id="1.10.357.10">
    <property type="entry name" value="Tetracycline Repressor, domain 2"/>
    <property type="match status" value="1"/>
</dbReference>
<dbReference type="InterPro" id="IPR009057">
    <property type="entry name" value="Homeodomain-like_sf"/>
</dbReference>
<evidence type="ECO:0000259" key="5">
    <source>
        <dbReference type="PROSITE" id="PS50977"/>
    </source>
</evidence>
<dbReference type="PROSITE" id="PS50977">
    <property type="entry name" value="HTH_TETR_2"/>
    <property type="match status" value="1"/>
</dbReference>
<evidence type="ECO:0000256" key="4">
    <source>
        <dbReference type="PROSITE-ProRule" id="PRU00335"/>
    </source>
</evidence>
<dbReference type="GO" id="GO:0003677">
    <property type="term" value="F:DNA binding"/>
    <property type="evidence" value="ECO:0007669"/>
    <property type="project" value="UniProtKB-UniRule"/>
</dbReference>
<dbReference type="Proteomes" id="UP000288178">
    <property type="component" value="Unassembled WGS sequence"/>
</dbReference>
<reference evidence="6 7" key="1">
    <citation type="submission" date="2019-01" db="EMBL/GenBank/DDBJ databases">
        <authorList>
            <person name="Chen W.-M."/>
        </authorList>
    </citation>
    <scope>NUCLEOTIDE SEQUENCE [LARGE SCALE GENOMIC DNA]</scope>
    <source>
        <strain evidence="6 7">ICH-3</strain>
    </source>
</reference>
<evidence type="ECO:0000256" key="3">
    <source>
        <dbReference type="ARBA" id="ARBA00023163"/>
    </source>
</evidence>
<evidence type="ECO:0000256" key="1">
    <source>
        <dbReference type="ARBA" id="ARBA00023015"/>
    </source>
</evidence>
<keyword evidence="7" id="KW-1185">Reference proteome</keyword>
<dbReference type="RefSeq" id="WP_128198952.1">
    <property type="nucleotide sequence ID" value="NZ_SACT01000004.1"/>
</dbReference>
<dbReference type="Pfam" id="PF21993">
    <property type="entry name" value="TetR_C_13_2"/>
    <property type="match status" value="1"/>
</dbReference>
<dbReference type="SUPFAM" id="SSF46689">
    <property type="entry name" value="Homeodomain-like"/>
    <property type="match status" value="1"/>
</dbReference>
<dbReference type="OrthoDB" id="9809772at2"/>
<keyword evidence="1" id="KW-0805">Transcription regulation</keyword>
<dbReference type="AlphaFoldDB" id="A0A3S2WU26"/>
<evidence type="ECO:0000313" key="7">
    <source>
        <dbReference type="Proteomes" id="UP000288178"/>
    </source>
</evidence>
<dbReference type="PANTHER" id="PTHR47506">
    <property type="entry name" value="TRANSCRIPTIONAL REGULATORY PROTEIN"/>
    <property type="match status" value="1"/>
</dbReference>
<protein>
    <submittedName>
        <fullName evidence="6">TetR/AcrR family transcriptional regulator</fullName>
    </submittedName>
</protein>
<feature type="DNA-binding region" description="H-T-H motif" evidence="4">
    <location>
        <begin position="36"/>
        <end position="55"/>
    </location>
</feature>
<sequence>MPSPAPPDTTAATNTRERLVQAMSRALQQRGYHGIGLAELLAEAGAPKGVLYHHFPGGKQALAVAAIDATAAHIHASLDRLAAEQAPPLPVLAGWLQMAQAQLERSTYERGCPLATVALESTAADVALRDALARAFEGIRVRLARLFGRSGVPEDRAAALAALVVSSYEGALIQARVARSGAPMTAAAEALLTLLRHELPPTPAQPPRKAAP</sequence>
<keyword evidence="3" id="KW-0804">Transcription</keyword>
<evidence type="ECO:0000256" key="2">
    <source>
        <dbReference type="ARBA" id="ARBA00023125"/>
    </source>
</evidence>
<dbReference type="InterPro" id="IPR001647">
    <property type="entry name" value="HTH_TetR"/>
</dbReference>
<gene>
    <name evidence="6" type="ORF">ENE75_14085</name>
</gene>
<evidence type="ECO:0000313" key="6">
    <source>
        <dbReference type="EMBL" id="RVT50926.1"/>
    </source>
</evidence>